<sequence>MRLPTLMSLALAVALAGAAVPALAAPERSPAERSPAEQRAAPERTPPASGAATAPAPGAPPAARSGERRRRMSYAACNRESHRRNLYGGPRRRFLIRCRLGYERRPGPTAPARRP</sequence>
<proteinExistence type="predicted"/>
<protein>
    <recommendedName>
        <fullName evidence="5">Serine/threonine protein kinase</fullName>
    </recommendedName>
</protein>
<name>A0A1I4EHP0_9HYPH</name>
<keyword evidence="2" id="KW-0732">Signal</keyword>
<reference evidence="4" key="1">
    <citation type="submission" date="2016-10" db="EMBL/GenBank/DDBJ databases">
        <authorList>
            <person name="Varghese N."/>
            <person name="Submissions S."/>
        </authorList>
    </citation>
    <scope>NUCLEOTIDE SEQUENCE [LARGE SCALE GENOMIC DNA]</scope>
    <source>
        <strain evidence="4">CGMCC 1.6474</strain>
    </source>
</reference>
<evidence type="ECO:0000313" key="3">
    <source>
        <dbReference type="EMBL" id="SFL05275.1"/>
    </source>
</evidence>
<feature type="chain" id="PRO_5011498919" description="Serine/threonine protein kinase" evidence="2">
    <location>
        <begin position="25"/>
        <end position="115"/>
    </location>
</feature>
<dbReference type="RefSeq" id="WP_091945793.1">
    <property type="nucleotide sequence ID" value="NZ_FOSV01000008.1"/>
</dbReference>
<feature type="compositionally biased region" description="Low complexity" evidence="1">
    <location>
        <begin position="46"/>
        <end position="64"/>
    </location>
</feature>
<evidence type="ECO:0000313" key="4">
    <source>
        <dbReference type="Proteomes" id="UP000198804"/>
    </source>
</evidence>
<evidence type="ECO:0008006" key="5">
    <source>
        <dbReference type="Google" id="ProtNLM"/>
    </source>
</evidence>
<dbReference type="Proteomes" id="UP000198804">
    <property type="component" value="Unassembled WGS sequence"/>
</dbReference>
<dbReference type="EMBL" id="FOSV01000008">
    <property type="protein sequence ID" value="SFL05275.1"/>
    <property type="molecule type" value="Genomic_DNA"/>
</dbReference>
<evidence type="ECO:0000256" key="1">
    <source>
        <dbReference type="SAM" id="MobiDB-lite"/>
    </source>
</evidence>
<feature type="region of interest" description="Disordered" evidence="1">
    <location>
        <begin position="22"/>
        <end position="88"/>
    </location>
</feature>
<gene>
    <name evidence="3" type="ORF">SAMN04488125_10815</name>
</gene>
<organism evidence="3 4">
    <name type="scientific">Methylorubrum salsuginis</name>
    <dbReference type="NCBI Taxonomy" id="414703"/>
    <lineage>
        <taxon>Bacteria</taxon>
        <taxon>Pseudomonadati</taxon>
        <taxon>Pseudomonadota</taxon>
        <taxon>Alphaproteobacteria</taxon>
        <taxon>Hyphomicrobiales</taxon>
        <taxon>Methylobacteriaceae</taxon>
        <taxon>Methylorubrum</taxon>
    </lineage>
</organism>
<accession>A0A1I4EHP0</accession>
<dbReference type="STRING" id="414703.SAMN04488125_10815"/>
<evidence type="ECO:0000256" key="2">
    <source>
        <dbReference type="SAM" id="SignalP"/>
    </source>
</evidence>
<dbReference type="AlphaFoldDB" id="A0A1I4EHP0"/>
<keyword evidence="4" id="KW-1185">Reference proteome</keyword>
<feature type="signal peptide" evidence="2">
    <location>
        <begin position="1"/>
        <end position="24"/>
    </location>
</feature>
<dbReference type="OrthoDB" id="7997670at2"/>
<feature type="compositionally biased region" description="Basic and acidic residues" evidence="1">
    <location>
        <begin position="29"/>
        <end position="42"/>
    </location>
</feature>